<feature type="region of interest" description="Disordered" evidence="1">
    <location>
        <begin position="166"/>
        <end position="185"/>
    </location>
</feature>
<organism evidence="2 3">
    <name type="scientific">Fonsecaea multimorphosa CBS 102226</name>
    <dbReference type="NCBI Taxonomy" id="1442371"/>
    <lineage>
        <taxon>Eukaryota</taxon>
        <taxon>Fungi</taxon>
        <taxon>Dikarya</taxon>
        <taxon>Ascomycota</taxon>
        <taxon>Pezizomycotina</taxon>
        <taxon>Eurotiomycetes</taxon>
        <taxon>Chaetothyriomycetidae</taxon>
        <taxon>Chaetothyriales</taxon>
        <taxon>Herpotrichiellaceae</taxon>
        <taxon>Fonsecaea</taxon>
    </lineage>
</organism>
<dbReference type="AlphaFoldDB" id="A0A0D2GR50"/>
<proteinExistence type="predicted"/>
<gene>
    <name evidence="2" type="ORF">Z520_12317</name>
</gene>
<evidence type="ECO:0000256" key="1">
    <source>
        <dbReference type="SAM" id="MobiDB-lite"/>
    </source>
</evidence>
<protein>
    <submittedName>
        <fullName evidence="2">Uncharacterized protein</fullName>
    </submittedName>
</protein>
<evidence type="ECO:0000313" key="3">
    <source>
        <dbReference type="Proteomes" id="UP000053411"/>
    </source>
</evidence>
<dbReference type="VEuPathDB" id="FungiDB:Z520_12317"/>
<evidence type="ECO:0000313" key="2">
    <source>
        <dbReference type="EMBL" id="KIX91990.1"/>
    </source>
</evidence>
<dbReference type="Proteomes" id="UP000053411">
    <property type="component" value="Unassembled WGS sequence"/>
</dbReference>
<reference evidence="2 3" key="1">
    <citation type="submission" date="2015-01" db="EMBL/GenBank/DDBJ databases">
        <title>The Genome Sequence of Fonsecaea multimorphosa CBS 102226.</title>
        <authorList>
            <consortium name="The Broad Institute Genomics Platform"/>
            <person name="Cuomo C."/>
            <person name="de Hoog S."/>
            <person name="Gorbushina A."/>
            <person name="Stielow B."/>
            <person name="Teixiera M."/>
            <person name="Abouelleil A."/>
            <person name="Chapman S.B."/>
            <person name="Priest M."/>
            <person name="Young S.K."/>
            <person name="Wortman J."/>
            <person name="Nusbaum C."/>
            <person name="Birren B."/>
        </authorList>
    </citation>
    <scope>NUCLEOTIDE SEQUENCE [LARGE SCALE GENOMIC DNA]</scope>
    <source>
        <strain evidence="2 3">CBS 102226</strain>
    </source>
</reference>
<dbReference type="GeneID" id="27718063"/>
<accession>A0A0D2GR50</accession>
<name>A0A0D2GR50_9EURO</name>
<dbReference type="EMBL" id="KN848114">
    <property type="protein sequence ID" value="KIX91990.1"/>
    <property type="molecule type" value="Genomic_DNA"/>
</dbReference>
<dbReference type="OrthoDB" id="10493824at2759"/>
<sequence>MASSNFDRSRITALLGNINDMHIPEAANQLTWVTIDYLQYLKSEPESVEPWDTARHQAELEAADRFVQLVTEPTSWGIVRFLAPELEVEDIAEETPELLTHVLMNIKSKCPKEPVIEERQDTIAALERGLQADVLEERIRLVGAAGEDDRNSTRTNTMVQTLLQVQARQRQEKETDKQQPTSRAK</sequence>
<dbReference type="RefSeq" id="XP_016626113.1">
    <property type="nucleotide sequence ID" value="XM_016782803.1"/>
</dbReference>
<keyword evidence="3" id="KW-1185">Reference proteome</keyword>